<evidence type="ECO:0000256" key="2">
    <source>
        <dbReference type="SAM" id="SignalP"/>
    </source>
</evidence>
<feature type="signal peptide" evidence="2">
    <location>
        <begin position="1"/>
        <end position="34"/>
    </location>
</feature>
<evidence type="ECO:0000256" key="1">
    <source>
        <dbReference type="SAM" id="MobiDB-lite"/>
    </source>
</evidence>
<protein>
    <submittedName>
        <fullName evidence="3">Type III effector Hop protein</fullName>
    </submittedName>
</protein>
<feature type="chain" id="PRO_5018721677" evidence="2">
    <location>
        <begin position="35"/>
        <end position="118"/>
    </location>
</feature>
<dbReference type="InterPro" id="IPR019110">
    <property type="entry name" value="Uncharacterised_RAQPRD"/>
</dbReference>
<keyword evidence="2" id="KW-0732">Signal</keyword>
<dbReference type="OrthoDB" id="8910666at2"/>
<dbReference type="Pfam" id="PF09686">
    <property type="entry name" value="Plasmid_RAQPRD"/>
    <property type="match status" value="1"/>
</dbReference>
<dbReference type="KEGG" id="pory:EJA05_21395"/>
<organism evidence="3 4">
    <name type="scientific">Pseudomonas entomophila</name>
    <dbReference type="NCBI Taxonomy" id="312306"/>
    <lineage>
        <taxon>Bacteria</taxon>
        <taxon>Pseudomonadati</taxon>
        <taxon>Pseudomonadota</taxon>
        <taxon>Gammaproteobacteria</taxon>
        <taxon>Pseudomonadales</taxon>
        <taxon>Pseudomonadaceae</taxon>
        <taxon>Pseudomonas</taxon>
    </lineage>
</organism>
<dbReference type="AlphaFoldDB" id="A0A3Q8U2L8"/>
<accession>A0A3Q8U2L8</accession>
<sequence>MNTSTTPLASPRRILLGALISVTGSLMFCPSAHAIGASEQSNIEVMVRQLNALEDSARRSAAVASEPGQRYYFDYERLAGDIQRVRQGLQEYLTPSRAQPRDPAELAGKYTLTGGRMP</sequence>
<dbReference type="Proteomes" id="UP000268230">
    <property type="component" value="Chromosome"/>
</dbReference>
<feature type="region of interest" description="Disordered" evidence="1">
    <location>
        <begin position="96"/>
        <end position="118"/>
    </location>
</feature>
<evidence type="ECO:0000313" key="3">
    <source>
        <dbReference type="EMBL" id="AZL70118.1"/>
    </source>
</evidence>
<name>A0A3Q8U2L8_9PSED</name>
<reference evidence="3 4" key="1">
    <citation type="submission" date="2018-12" db="EMBL/GenBank/DDBJ databases">
        <authorList>
            <person name="Li S."/>
            <person name="Yang R."/>
            <person name="Chen G."/>
            <person name="Zou L."/>
            <person name="Zhang C."/>
            <person name="Chen Y."/>
            <person name="Liu Z."/>
            <person name="Li Y."/>
            <person name="Yan Y."/>
            <person name="Huang M."/>
            <person name="Chen T."/>
        </authorList>
    </citation>
    <scope>NUCLEOTIDE SEQUENCE [LARGE SCALE GENOMIC DNA]</scope>
    <source>
        <strain evidence="3 4">1257</strain>
    </source>
</reference>
<gene>
    <name evidence="3" type="ORF">EJA05_21395</name>
</gene>
<evidence type="ECO:0000313" key="4">
    <source>
        <dbReference type="Proteomes" id="UP000268230"/>
    </source>
</evidence>
<dbReference type="NCBIfam" id="TIGR01690">
    <property type="entry name" value="ICE_RAQPRD"/>
    <property type="match status" value="1"/>
</dbReference>
<dbReference type="EMBL" id="CP034338">
    <property type="protein sequence ID" value="AZL70118.1"/>
    <property type="molecule type" value="Genomic_DNA"/>
</dbReference>
<proteinExistence type="predicted"/>